<dbReference type="Proteomes" id="UP000179266">
    <property type="component" value="Unassembled WGS sequence"/>
</dbReference>
<sequence length="177" mass="19772">MQHIRIKSEISMSKKIQIFMLFISFIMINGFSDTIYSYPHDVRAPEPITGADTIQNNRSDDFLFSGFGFYASLYLLSGLIIGTISAHIAISKGYPGYFWFIMGFTCSIFSIIGISINSSCQLKKQWVKGLTKPPVTYSEVRCRICETPNHPSATSCSGCKHPLQSVIESEVKTIFGD</sequence>
<evidence type="ECO:0000313" key="3">
    <source>
        <dbReference type="Proteomes" id="UP000179266"/>
    </source>
</evidence>
<evidence type="ECO:0000313" key="2">
    <source>
        <dbReference type="EMBL" id="OGL44978.1"/>
    </source>
</evidence>
<keyword evidence="1" id="KW-1133">Transmembrane helix</keyword>
<keyword evidence="1" id="KW-0472">Membrane</keyword>
<organism evidence="2 3">
    <name type="scientific">Candidatus Schekmanbacteria bacterium RBG_13_48_7</name>
    <dbReference type="NCBI Taxonomy" id="1817878"/>
    <lineage>
        <taxon>Bacteria</taxon>
        <taxon>Candidatus Schekmaniibacteriota</taxon>
    </lineage>
</organism>
<proteinExistence type="predicted"/>
<keyword evidence="1" id="KW-0812">Transmembrane</keyword>
<comment type="caution">
    <text evidence="2">The sequence shown here is derived from an EMBL/GenBank/DDBJ whole genome shotgun (WGS) entry which is preliminary data.</text>
</comment>
<name>A0A1F7RV86_9BACT</name>
<accession>A0A1F7RV86</accession>
<feature type="transmembrane region" description="Helical" evidence="1">
    <location>
        <begin position="67"/>
        <end position="90"/>
    </location>
</feature>
<dbReference type="AlphaFoldDB" id="A0A1F7RV86"/>
<gene>
    <name evidence="2" type="ORF">A2161_06605</name>
</gene>
<evidence type="ECO:0008006" key="4">
    <source>
        <dbReference type="Google" id="ProtNLM"/>
    </source>
</evidence>
<protein>
    <recommendedName>
        <fullName evidence="4">RanBP2-type domain-containing protein</fullName>
    </recommendedName>
</protein>
<evidence type="ECO:0000256" key="1">
    <source>
        <dbReference type="SAM" id="Phobius"/>
    </source>
</evidence>
<dbReference type="EMBL" id="MGDD01000198">
    <property type="protein sequence ID" value="OGL44978.1"/>
    <property type="molecule type" value="Genomic_DNA"/>
</dbReference>
<reference evidence="2 3" key="1">
    <citation type="journal article" date="2016" name="Nat. Commun.">
        <title>Thousands of microbial genomes shed light on interconnected biogeochemical processes in an aquifer system.</title>
        <authorList>
            <person name="Anantharaman K."/>
            <person name="Brown C.T."/>
            <person name="Hug L.A."/>
            <person name="Sharon I."/>
            <person name="Castelle C.J."/>
            <person name="Probst A.J."/>
            <person name="Thomas B.C."/>
            <person name="Singh A."/>
            <person name="Wilkins M.J."/>
            <person name="Karaoz U."/>
            <person name="Brodie E.L."/>
            <person name="Williams K.H."/>
            <person name="Hubbard S.S."/>
            <person name="Banfield J.F."/>
        </authorList>
    </citation>
    <scope>NUCLEOTIDE SEQUENCE [LARGE SCALE GENOMIC DNA]</scope>
</reference>
<feature type="transmembrane region" description="Helical" evidence="1">
    <location>
        <begin position="97"/>
        <end position="116"/>
    </location>
</feature>